<organism evidence="2 3">
    <name type="scientific">Rousettus aegyptiacus</name>
    <name type="common">Egyptian fruit bat</name>
    <name type="synonym">Pteropus aegyptiacus</name>
    <dbReference type="NCBI Taxonomy" id="9407"/>
    <lineage>
        <taxon>Eukaryota</taxon>
        <taxon>Metazoa</taxon>
        <taxon>Chordata</taxon>
        <taxon>Craniata</taxon>
        <taxon>Vertebrata</taxon>
        <taxon>Euteleostomi</taxon>
        <taxon>Mammalia</taxon>
        <taxon>Eutheria</taxon>
        <taxon>Laurasiatheria</taxon>
        <taxon>Chiroptera</taxon>
        <taxon>Yinpterochiroptera</taxon>
        <taxon>Pteropodoidea</taxon>
        <taxon>Pteropodidae</taxon>
        <taxon>Rousettinae</taxon>
        <taxon>Rousettus</taxon>
    </lineage>
</organism>
<feature type="region of interest" description="Disordered" evidence="1">
    <location>
        <begin position="1"/>
        <end position="133"/>
    </location>
</feature>
<comment type="caution">
    <text evidence="2">The sequence shown here is derived from an EMBL/GenBank/DDBJ whole genome shotgun (WGS) entry which is preliminary data.</text>
</comment>
<dbReference type="AlphaFoldDB" id="A0A7J8BES6"/>
<evidence type="ECO:0000256" key="1">
    <source>
        <dbReference type="SAM" id="MobiDB-lite"/>
    </source>
</evidence>
<evidence type="ECO:0000313" key="2">
    <source>
        <dbReference type="EMBL" id="KAF6396989.1"/>
    </source>
</evidence>
<evidence type="ECO:0000313" key="3">
    <source>
        <dbReference type="Proteomes" id="UP000593571"/>
    </source>
</evidence>
<feature type="compositionally biased region" description="Pro residues" evidence="1">
    <location>
        <begin position="101"/>
        <end position="111"/>
    </location>
</feature>
<feature type="compositionally biased region" description="Basic and acidic residues" evidence="1">
    <location>
        <begin position="26"/>
        <end position="37"/>
    </location>
</feature>
<dbReference type="Proteomes" id="UP000593571">
    <property type="component" value="Unassembled WGS sequence"/>
</dbReference>
<proteinExistence type="predicted"/>
<dbReference type="EMBL" id="JACASE010000017">
    <property type="protein sequence ID" value="KAF6396989.1"/>
    <property type="molecule type" value="Genomic_DNA"/>
</dbReference>
<gene>
    <name evidence="2" type="ORF">HJG63_009677</name>
</gene>
<reference evidence="2 3" key="1">
    <citation type="journal article" date="2020" name="Nature">
        <title>Six reference-quality genomes reveal evolution of bat adaptations.</title>
        <authorList>
            <person name="Jebb D."/>
            <person name="Huang Z."/>
            <person name="Pippel M."/>
            <person name="Hughes G.M."/>
            <person name="Lavrichenko K."/>
            <person name="Devanna P."/>
            <person name="Winkler S."/>
            <person name="Jermiin L.S."/>
            <person name="Skirmuntt E.C."/>
            <person name="Katzourakis A."/>
            <person name="Burkitt-Gray L."/>
            <person name="Ray D.A."/>
            <person name="Sullivan K.A.M."/>
            <person name="Roscito J.G."/>
            <person name="Kirilenko B.M."/>
            <person name="Davalos L.M."/>
            <person name="Corthals A.P."/>
            <person name="Power M.L."/>
            <person name="Jones G."/>
            <person name="Ransome R.D."/>
            <person name="Dechmann D.K.N."/>
            <person name="Locatelli A.G."/>
            <person name="Puechmaille S.J."/>
            <person name="Fedrigo O."/>
            <person name="Jarvis E.D."/>
            <person name="Hiller M."/>
            <person name="Vernes S.C."/>
            <person name="Myers E.W."/>
            <person name="Teeling E.C."/>
        </authorList>
    </citation>
    <scope>NUCLEOTIDE SEQUENCE [LARGE SCALE GENOMIC DNA]</scope>
    <source>
        <strain evidence="2">MRouAeg1</strain>
        <tissue evidence="2">Muscle</tissue>
    </source>
</reference>
<accession>A0A7J8BES6</accession>
<keyword evidence="3" id="KW-1185">Reference proteome</keyword>
<name>A0A7J8BES6_ROUAE</name>
<protein>
    <submittedName>
        <fullName evidence="2">Uncharacterized protein</fullName>
    </submittedName>
</protein>
<sequence>MTREPLPAALAASQPTAPNRPWDAGAGRDCDITDTGRRAGAVGTPPSAPARPRPAENTACHPRPPRPPLPGARGGVTPPGRPRRGGGREIRCDQEVSLGGPPVPSSLPPVPGLLEKSLRPLPHLGKKPPGRRQCWDRASIQEELLACTPT</sequence>